<dbReference type="AlphaFoldDB" id="A0A2J6SLJ6"/>
<dbReference type="STRING" id="1095630.A0A2J6SLJ6"/>
<dbReference type="GeneID" id="36589844"/>
<keyword evidence="1" id="KW-0863">Zinc-finger</keyword>
<dbReference type="Pfam" id="PF00096">
    <property type="entry name" value="zf-C2H2"/>
    <property type="match status" value="1"/>
</dbReference>
<dbReference type="PROSITE" id="PS00028">
    <property type="entry name" value="ZINC_FINGER_C2H2_1"/>
    <property type="match status" value="3"/>
</dbReference>
<evidence type="ECO:0000256" key="1">
    <source>
        <dbReference type="PROSITE-ProRule" id="PRU00042"/>
    </source>
</evidence>
<dbReference type="EMBL" id="KZ613912">
    <property type="protein sequence ID" value="PMD51628.1"/>
    <property type="molecule type" value="Genomic_DNA"/>
</dbReference>
<evidence type="ECO:0000313" key="5">
    <source>
        <dbReference type="Proteomes" id="UP000235371"/>
    </source>
</evidence>
<proteinExistence type="predicted"/>
<accession>A0A2J6SLJ6</accession>
<sequence length="185" mass="20203">MALSWSPMQARRVADGGVLTVVRDSLLSTSSHVSSSSSPSLDDESENNTSISPFSQPTASSESRGLPASDQRSAMISAQCTPPAGTNDMLAVPIPLPNGHFSCPYCPRKFSQLSKASHHIQIYRHTHSCSVSGCGWSYNLPKDLLRHSATHNTPEARDRYPCPVTGCSDTMSRHDLLKRHVERFH</sequence>
<evidence type="ECO:0000256" key="2">
    <source>
        <dbReference type="SAM" id="MobiDB-lite"/>
    </source>
</evidence>
<dbReference type="SMART" id="SM00355">
    <property type="entry name" value="ZnF_C2H2"/>
    <property type="match status" value="3"/>
</dbReference>
<evidence type="ECO:0000259" key="3">
    <source>
        <dbReference type="PROSITE" id="PS50157"/>
    </source>
</evidence>
<dbReference type="Gene3D" id="3.30.160.60">
    <property type="entry name" value="Classic Zinc Finger"/>
    <property type="match status" value="1"/>
</dbReference>
<dbReference type="Proteomes" id="UP000235371">
    <property type="component" value="Unassembled WGS sequence"/>
</dbReference>
<organism evidence="4 5">
    <name type="scientific">Hyaloscypha bicolor E</name>
    <dbReference type="NCBI Taxonomy" id="1095630"/>
    <lineage>
        <taxon>Eukaryota</taxon>
        <taxon>Fungi</taxon>
        <taxon>Dikarya</taxon>
        <taxon>Ascomycota</taxon>
        <taxon>Pezizomycotina</taxon>
        <taxon>Leotiomycetes</taxon>
        <taxon>Helotiales</taxon>
        <taxon>Hyaloscyphaceae</taxon>
        <taxon>Hyaloscypha</taxon>
        <taxon>Hyaloscypha bicolor</taxon>
    </lineage>
</organism>
<gene>
    <name evidence="4" type="ORF">K444DRAFT_620712</name>
</gene>
<feature type="domain" description="C2H2-type" evidence="3">
    <location>
        <begin position="160"/>
        <end position="185"/>
    </location>
</feature>
<evidence type="ECO:0000313" key="4">
    <source>
        <dbReference type="EMBL" id="PMD51628.1"/>
    </source>
</evidence>
<reference evidence="4 5" key="1">
    <citation type="submission" date="2016-04" db="EMBL/GenBank/DDBJ databases">
        <title>A degradative enzymes factory behind the ericoid mycorrhizal symbiosis.</title>
        <authorList>
            <consortium name="DOE Joint Genome Institute"/>
            <person name="Martino E."/>
            <person name="Morin E."/>
            <person name="Grelet G."/>
            <person name="Kuo A."/>
            <person name="Kohler A."/>
            <person name="Daghino S."/>
            <person name="Barry K."/>
            <person name="Choi C."/>
            <person name="Cichocki N."/>
            <person name="Clum A."/>
            <person name="Copeland A."/>
            <person name="Hainaut M."/>
            <person name="Haridas S."/>
            <person name="Labutti K."/>
            <person name="Lindquist E."/>
            <person name="Lipzen A."/>
            <person name="Khouja H.-R."/>
            <person name="Murat C."/>
            <person name="Ohm R."/>
            <person name="Olson A."/>
            <person name="Spatafora J."/>
            <person name="Veneault-Fourrey C."/>
            <person name="Henrissat B."/>
            <person name="Grigoriev I."/>
            <person name="Martin F."/>
            <person name="Perotto S."/>
        </authorList>
    </citation>
    <scope>NUCLEOTIDE SEQUENCE [LARGE SCALE GENOMIC DNA]</scope>
    <source>
        <strain evidence="4 5">E</strain>
    </source>
</reference>
<dbReference type="RefSeq" id="XP_024728532.1">
    <property type="nucleotide sequence ID" value="XM_024881767.1"/>
</dbReference>
<feature type="compositionally biased region" description="Polar residues" evidence="2">
    <location>
        <begin position="47"/>
        <end position="63"/>
    </location>
</feature>
<feature type="region of interest" description="Disordered" evidence="2">
    <location>
        <begin position="28"/>
        <end position="81"/>
    </location>
</feature>
<dbReference type="InterPro" id="IPR013087">
    <property type="entry name" value="Znf_C2H2_type"/>
</dbReference>
<dbReference type="GO" id="GO:0008270">
    <property type="term" value="F:zinc ion binding"/>
    <property type="evidence" value="ECO:0007669"/>
    <property type="project" value="UniProtKB-KW"/>
</dbReference>
<name>A0A2J6SLJ6_9HELO</name>
<feature type="compositionally biased region" description="Polar residues" evidence="2">
    <location>
        <begin position="70"/>
        <end position="80"/>
    </location>
</feature>
<keyword evidence="5" id="KW-1185">Reference proteome</keyword>
<dbReference type="InParanoid" id="A0A2J6SLJ6"/>
<feature type="compositionally biased region" description="Low complexity" evidence="2">
    <location>
        <begin position="28"/>
        <end position="40"/>
    </location>
</feature>
<keyword evidence="1" id="KW-0479">Metal-binding</keyword>
<feature type="domain" description="C2H2-type" evidence="3">
    <location>
        <begin position="101"/>
        <end position="126"/>
    </location>
</feature>
<dbReference type="PROSITE" id="PS50157">
    <property type="entry name" value="ZINC_FINGER_C2H2_2"/>
    <property type="match status" value="3"/>
</dbReference>
<dbReference type="OrthoDB" id="3535493at2759"/>
<keyword evidence="1" id="KW-0862">Zinc</keyword>
<protein>
    <recommendedName>
        <fullName evidence="3">C2H2-type domain-containing protein</fullName>
    </recommendedName>
</protein>
<feature type="domain" description="C2H2-type" evidence="3">
    <location>
        <begin position="127"/>
        <end position="156"/>
    </location>
</feature>